<evidence type="ECO:0000259" key="5">
    <source>
        <dbReference type="Pfam" id="PF01591"/>
    </source>
</evidence>
<dbReference type="PANTHER" id="PTHR10606">
    <property type="entry name" value="6-PHOSPHOFRUCTO-2-KINASE/FRUCTOSE-2,6-BISPHOSPHATASE"/>
    <property type="match status" value="1"/>
</dbReference>
<dbReference type="GO" id="GO:0005524">
    <property type="term" value="F:ATP binding"/>
    <property type="evidence" value="ECO:0007669"/>
    <property type="project" value="UniProtKB-KW"/>
</dbReference>
<feature type="site" description="Transition state stabilizer" evidence="3">
    <location>
        <position position="743"/>
    </location>
</feature>
<dbReference type="GO" id="GO:0006003">
    <property type="term" value="P:fructose 2,6-bisphosphate metabolic process"/>
    <property type="evidence" value="ECO:0007669"/>
    <property type="project" value="InterPro"/>
</dbReference>
<evidence type="ECO:0000256" key="4">
    <source>
        <dbReference type="SAM" id="MobiDB-lite"/>
    </source>
</evidence>
<keyword evidence="1" id="KW-0547">Nucleotide-binding</keyword>
<dbReference type="GO" id="GO:0004331">
    <property type="term" value="F:fructose-2,6-bisphosphate 2-phosphatase activity"/>
    <property type="evidence" value="ECO:0007669"/>
    <property type="project" value="TreeGrafter"/>
</dbReference>
<dbReference type="Gene3D" id="3.40.50.300">
    <property type="entry name" value="P-loop containing nucleotide triphosphate hydrolases"/>
    <property type="match status" value="1"/>
</dbReference>
<feature type="compositionally biased region" description="Basic residues" evidence="4">
    <location>
        <begin position="618"/>
        <end position="631"/>
    </location>
</feature>
<dbReference type="CDD" id="cd07067">
    <property type="entry name" value="HP_PGM_like"/>
    <property type="match status" value="1"/>
</dbReference>
<dbReference type="SUPFAM" id="SSF52540">
    <property type="entry name" value="P-loop containing nucleoside triphosphate hydrolases"/>
    <property type="match status" value="1"/>
</dbReference>
<evidence type="ECO:0000256" key="3">
    <source>
        <dbReference type="PIRSR" id="PIRSR613078-3"/>
    </source>
</evidence>
<dbReference type="InterPro" id="IPR003094">
    <property type="entry name" value="6Pfruct_kin"/>
</dbReference>
<dbReference type="Gene3D" id="3.40.50.1240">
    <property type="entry name" value="Phosphoglycerate mutase-like"/>
    <property type="match status" value="1"/>
</dbReference>
<feature type="region of interest" description="Disordered" evidence="4">
    <location>
        <begin position="417"/>
        <end position="446"/>
    </location>
</feature>
<gene>
    <name evidence="6" type="ORF">ADEAN_000963200</name>
</gene>
<keyword evidence="6" id="KW-0808">Transferase</keyword>
<dbReference type="InterPro" id="IPR013079">
    <property type="entry name" value="6Phosfructo_kin"/>
</dbReference>
<evidence type="ECO:0000313" key="6">
    <source>
        <dbReference type="EMBL" id="CAD2222093.1"/>
    </source>
</evidence>
<keyword evidence="7" id="KW-1185">Reference proteome</keyword>
<dbReference type="Proteomes" id="UP000515908">
    <property type="component" value="Chromosome 24"/>
</dbReference>
<dbReference type="GO" id="GO:0005829">
    <property type="term" value="C:cytosol"/>
    <property type="evidence" value="ECO:0007669"/>
    <property type="project" value="TreeGrafter"/>
</dbReference>
<evidence type="ECO:0000313" key="7">
    <source>
        <dbReference type="Proteomes" id="UP000515908"/>
    </source>
</evidence>
<accession>A0A7G2CUL1</accession>
<feature type="region of interest" description="Disordered" evidence="4">
    <location>
        <begin position="1"/>
        <end position="35"/>
    </location>
</feature>
<dbReference type="PIRSF" id="PIRSF000709">
    <property type="entry name" value="6PFK_2-Ptase"/>
    <property type="match status" value="1"/>
</dbReference>
<keyword evidence="2" id="KW-0067">ATP-binding</keyword>
<dbReference type="InterPro" id="IPR027417">
    <property type="entry name" value="P-loop_NTPase"/>
</dbReference>
<keyword evidence="6" id="KW-0418">Kinase</keyword>
<dbReference type="Pfam" id="PF00300">
    <property type="entry name" value="His_Phos_1"/>
    <property type="match status" value="1"/>
</dbReference>
<proteinExistence type="predicted"/>
<feature type="domain" description="6-phosphofructo-2-kinase" evidence="5">
    <location>
        <begin position="181"/>
        <end position="230"/>
    </location>
</feature>
<dbReference type="VEuPathDB" id="TriTrypDB:ADEAN_000963200"/>
<dbReference type="EMBL" id="LR877168">
    <property type="protein sequence ID" value="CAD2222093.1"/>
    <property type="molecule type" value="Genomic_DNA"/>
</dbReference>
<dbReference type="InterPro" id="IPR013078">
    <property type="entry name" value="His_Pase_superF_clade-1"/>
</dbReference>
<organism evidence="6 7">
    <name type="scientific">Angomonas deanei</name>
    <dbReference type="NCBI Taxonomy" id="59799"/>
    <lineage>
        <taxon>Eukaryota</taxon>
        <taxon>Discoba</taxon>
        <taxon>Euglenozoa</taxon>
        <taxon>Kinetoplastea</taxon>
        <taxon>Metakinetoplastina</taxon>
        <taxon>Trypanosomatida</taxon>
        <taxon>Trypanosomatidae</taxon>
        <taxon>Strigomonadinae</taxon>
        <taxon>Angomonas</taxon>
    </lineage>
</organism>
<name>A0A7G2CUL1_9TRYP</name>
<reference evidence="6 7" key="1">
    <citation type="submission" date="2020-08" db="EMBL/GenBank/DDBJ databases">
        <authorList>
            <person name="Newling K."/>
            <person name="Davey J."/>
            <person name="Forrester S."/>
        </authorList>
    </citation>
    <scope>NUCLEOTIDE SEQUENCE [LARGE SCALE GENOMIC DNA]</scope>
    <source>
        <strain evidence="7">Crithidia deanei Carvalho (ATCC PRA-265)</strain>
    </source>
</reference>
<protein>
    <submittedName>
        <fullName evidence="6">6-phosphofructo-2-kinase/Histidine phosphatase superfamily (Branch 1), putative</fullName>
    </submittedName>
</protein>
<dbReference type="PANTHER" id="PTHR10606:SF44">
    <property type="entry name" value="6-PHOSPHOFRUCTO 2-KINASE_FRUCTOSE 2,6-BISPHOSPHATASE LONG FORM"/>
    <property type="match status" value="1"/>
</dbReference>
<feature type="region of interest" description="Disordered" evidence="4">
    <location>
        <begin position="602"/>
        <end position="642"/>
    </location>
</feature>
<dbReference type="InterPro" id="IPR029033">
    <property type="entry name" value="His_PPase_superfam"/>
</dbReference>
<feature type="compositionally biased region" description="Basic and acidic residues" evidence="4">
    <location>
        <begin position="421"/>
        <end position="436"/>
    </location>
</feature>
<dbReference type="SMART" id="SM00855">
    <property type="entry name" value="PGAM"/>
    <property type="match status" value="1"/>
</dbReference>
<feature type="region of interest" description="Disordered" evidence="4">
    <location>
        <begin position="366"/>
        <end position="388"/>
    </location>
</feature>
<evidence type="ECO:0000256" key="2">
    <source>
        <dbReference type="ARBA" id="ARBA00022840"/>
    </source>
</evidence>
<dbReference type="Pfam" id="PF01591">
    <property type="entry name" value="6PF2K"/>
    <property type="match status" value="1"/>
</dbReference>
<evidence type="ECO:0000256" key="1">
    <source>
        <dbReference type="ARBA" id="ARBA00022741"/>
    </source>
</evidence>
<dbReference type="GO" id="GO:0003873">
    <property type="term" value="F:6-phosphofructo-2-kinase activity"/>
    <property type="evidence" value="ECO:0007669"/>
    <property type="project" value="InterPro"/>
</dbReference>
<dbReference type="AlphaFoldDB" id="A0A7G2CUL1"/>
<sequence length="797" mass="92059">MTKNVSFSSCPPDLGEKKVNATHKNENENNENNNMSYPEGAFDRAGSAFAGELSHTSSNNNTTNDFGCAREDLAGSIFTVPASMMGPEYNFLKEAGGVRALEQNNNNNSTPLNNNNNILSENENDLKAEMLNLLQNKKITYISDDEYTFQLPSVDLHHHNNNNNNNNNNAPLRIENDIRRNSQKLVIIMVGLPARGKTFLAQKVCRLLGWQGFGAKVQNIQIAWRKIMLEFEESLKKVEKMRREYYQQQNSHPPAENENEEKETLLKDCLTADHFRKLLLNPDSNERRLYRHVLKCFADDARNFFSNGGNVVVVNDDFITCGLRQEAEFIFSHLGSEIIYMEVLRDEDRNDVFKEGKVADLVEYPREKETNNPEKTEISEKEGGEESYEEAIRKDFEERLQILTEHYESLRDALPDNADYAEPHADEKKNNDKNNKTNDNNNEISRATVVVNNQKIQYEQEIKSYIKVRNGEELESHRIKSFLGCRVIAYIMSLSQTKVQHPIFFVRHGESCYNLEDRIGGNPLLTRQGMKDAAALLEFMDSLKQYVSTMSTKHNKNDISCDCHHVASKKEEDKDEEEDVPDTLNINNFNNTLRLDPEMVRSFQKQQKEEKEQQQNKNKNKHDRCCHHHTPKNNNNNNNNNSQLEIWTSQLRRAIQTAELSERLLHIKTLRWSSLNEIHGGICEDMTYEDVKHTYPLIYQFRKLSKYTFRYPEGESYQDIVSRLEPVILELENADRAIVVVAHQAVLRCLLAYFGNTSAEYCVELDVPHRTVWRCNYNAKGIAQLEELYLENDVAGF</sequence>
<feature type="compositionally biased region" description="Basic and acidic residues" evidence="4">
    <location>
        <begin position="14"/>
        <end position="27"/>
    </location>
</feature>
<dbReference type="SUPFAM" id="SSF53254">
    <property type="entry name" value="Phosphoglycerate mutase-like"/>
    <property type="match status" value="1"/>
</dbReference>
<dbReference type="GO" id="GO:0006000">
    <property type="term" value="P:fructose metabolic process"/>
    <property type="evidence" value="ECO:0007669"/>
    <property type="project" value="InterPro"/>
</dbReference>